<dbReference type="SUPFAM" id="SSF54928">
    <property type="entry name" value="RNA-binding domain, RBD"/>
    <property type="match status" value="1"/>
</dbReference>
<feature type="region of interest" description="Disordered" evidence="3">
    <location>
        <begin position="548"/>
        <end position="579"/>
    </location>
</feature>
<dbReference type="OrthoDB" id="437384at2759"/>
<dbReference type="PROSITE" id="PS50102">
    <property type="entry name" value="RRM"/>
    <property type="match status" value="1"/>
</dbReference>
<evidence type="ECO:0000259" key="4">
    <source>
        <dbReference type="PROSITE" id="PS50102"/>
    </source>
</evidence>
<feature type="compositionally biased region" description="Basic and acidic residues" evidence="3">
    <location>
        <begin position="554"/>
        <end position="578"/>
    </location>
</feature>
<evidence type="ECO:0000256" key="2">
    <source>
        <dbReference type="SAM" id="Coils"/>
    </source>
</evidence>
<accession>A0A812NUC5</accession>
<comment type="caution">
    <text evidence="5">The sequence shown here is derived from an EMBL/GenBank/DDBJ whole genome shotgun (WGS) entry which is preliminary data.</text>
</comment>
<feature type="compositionally biased region" description="Polar residues" evidence="3">
    <location>
        <begin position="319"/>
        <end position="338"/>
    </location>
</feature>
<feature type="compositionally biased region" description="Polar residues" evidence="3">
    <location>
        <begin position="348"/>
        <end position="366"/>
    </location>
</feature>
<reference evidence="5" key="1">
    <citation type="submission" date="2021-02" db="EMBL/GenBank/DDBJ databases">
        <authorList>
            <person name="Dougan E. K."/>
            <person name="Rhodes N."/>
            <person name="Thang M."/>
            <person name="Chan C."/>
        </authorList>
    </citation>
    <scope>NUCLEOTIDE SEQUENCE</scope>
</reference>
<evidence type="ECO:0000256" key="3">
    <source>
        <dbReference type="SAM" id="MobiDB-lite"/>
    </source>
</evidence>
<dbReference type="AlphaFoldDB" id="A0A812NUC5"/>
<feature type="compositionally biased region" description="Polar residues" evidence="3">
    <location>
        <begin position="64"/>
        <end position="74"/>
    </location>
</feature>
<proteinExistence type="predicted"/>
<sequence length="745" mass="80205">MAPDTSSNEANPLSNLRLPATDHLAVGHTLSSRSAKSMHAISEDVPTISPTTASPQDGDCLESPGSQDVSKSTKTTDIFGDEGVFSAAHMRIPLSARSTGTRGGLEDDEGIPATLKFNSMMTDISYDEGVQPMHSMPNLTYWQGRRNSGIKLGRGDEDDMEDAMMMTKYPSILTDCGDEGWYAAPPPQRPASTGGMQHLQVTGARGGRRNSNVSNGRLTRGAADSDEDEELMFAKHASIVTDNGDEEPFAKHSSLVTDYGEEDGGRVGRMPTNLAQAAKIFQDACAASSAQAAAPGDPLGSFAGEAAARGHRIGEESSDASPVSGTSPTSRTPMTINIQAGPGFPAQPWQNSGCQGQGPNLLSQPQFGPPSSRPMQLPVSGGAFAPPQGTLLNLVTQAAEAAACRDASSRPAPFGRADEPQIPGVPPRALEQAQRGQWPGASPYMFVPPNFASTSPFERAGFLSSPCGMGGSPLPGMPNAVAAAAAAGAGVQELETLLAENMLQRQQLEQMRLMQLQQQQIQMQQQLRQQQHQQQQQMLQPFQGMVPAQNAVRSRPERPRGQERDKKPPVKRGQRERQTTVMLRNLPQGYSRDMLVDLMNRNGFFACFNFVYIPINFRSQAMFGYAFVNFVDEAQALRARDAFEGFTNWGVETDKICEVSWSDMHQGLMAHVNRYRSSPVMHESVPDEYKPAVYSQGRRVPFPAPTKRIRVPRIRRGPEGAAGDGDCEGSEGEDDGLAGVDAADG</sequence>
<evidence type="ECO:0000313" key="6">
    <source>
        <dbReference type="Proteomes" id="UP000604046"/>
    </source>
</evidence>
<dbReference type="EMBL" id="CAJNDS010002102">
    <property type="protein sequence ID" value="CAE7328381.1"/>
    <property type="molecule type" value="Genomic_DNA"/>
</dbReference>
<feature type="region of interest" description="Disordered" evidence="3">
    <location>
        <begin position="705"/>
        <end position="745"/>
    </location>
</feature>
<feature type="coiled-coil region" evidence="2">
    <location>
        <begin position="491"/>
        <end position="536"/>
    </location>
</feature>
<dbReference type="Proteomes" id="UP000604046">
    <property type="component" value="Unassembled WGS sequence"/>
</dbReference>
<feature type="domain" description="RRM" evidence="4">
    <location>
        <begin position="579"/>
        <end position="664"/>
    </location>
</feature>
<gene>
    <name evidence="5" type="primary">mei2</name>
    <name evidence="5" type="ORF">SNAT2548_LOCUS17197</name>
</gene>
<feature type="region of interest" description="Disordered" evidence="3">
    <location>
        <begin position="186"/>
        <end position="227"/>
    </location>
</feature>
<feature type="region of interest" description="Disordered" evidence="3">
    <location>
        <begin position="1"/>
        <end position="20"/>
    </location>
</feature>
<feature type="compositionally biased region" description="Polar residues" evidence="3">
    <location>
        <begin position="1"/>
        <end position="14"/>
    </location>
</feature>
<evidence type="ECO:0000256" key="1">
    <source>
        <dbReference type="PROSITE-ProRule" id="PRU00176"/>
    </source>
</evidence>
<keyword evidence="6" id="KW-1185">Reference proteome</keyword>
<organism evidence="5 6">
    <name type="scientific">Symbiodinium natans</name>
    <dbReference type="NCBI Taxonomy" id="878477"/>
    <lineage>
        <taxon>Eukaryota</taxon>
        <taxon>Sar</taxon>
        <taxon>Alveolata</taxon>
        <taxon>Dinophyceae</taxon>
        <taxon>Suessiales</taxon>
        <taxon>Symbiodiniaceae</taxon>
        <taxon>Symbiodinium</taxon>
    </lineage>
</organism>
<keyword evidence="2" id="KW-0175">Coiled coil</keyword>
<dbReference type="Gene3D" id="3.30.70.330">
    <property type="match status" value="1"/>
</dbReference>
<dbReference type="InterPro" id="IPR007201">
    <property type="entry name" value="Mei2-like_Rrm_C"/>
</dbReference>
<dbReference type="Pfam" id="PF04059">
    <property type="entry name" value="RRM_2"/>
    <property type="match status" value="1"/>
</dbReference>
<name>A0A812NUC5_9DINO</name>
<protein>
    <submittedName>
        <fullName evidence="5">Mei2 protein</fullName>
    </submittedName>
</protein>
<evidence type="ECO:0000313" key="5">
    <source>
        <dbReference type="EMBL" id="CAE7328381.1"/>
    </source>
</evidence>
<dbReference type="InterPro" id="IPR000504">
    <property type="entry name" value="RRM_dom"/>
</dbReference>
<feature type="region of interest" description="Disordered" evidence="3">
    <location>
        <begin position="46"/>
        <end position="74"/>
    </location>
</feature>
<keyword evidence="1" id="KW-0694">RNA-binding</keyword>
<feature type="region of interest" description="Disordered" evidence="3">
    <location>
        <begin position="292"/>
        <end position="373"/>
    </location>
</feature>
<dbReference type="InterPro" id="IPR012677">
    <property type="entry name" value="Nucleotide-bd_a/b_plait_sf"/>
</dbReference>
<dbReference type="InterPro" id="IPR035979">
    <property type="entry name" value="RBD_domain_sf"/>
</dbReference>
<dbReference type="GO" id="GO:0003723">
    <property type="term" value="F:RNA binding"/>
    <property type="evidence" value="ECO:0007669"/>
    <property type="project" value="UniProtKB-UniRule"/>
</dbReference>
<feature type="compositionally biased region" description="Acidic residues" evidence="3">
    <location>
        <begin position="725"/>
        <end position="736"/>
    </location>
</feature>